<dbReference type="Proteomes" id="UP000030673">
    <property type="component" value="Unassembled WGS sequence"/>
</dbReference>
<keyword evidence="1" id="KW-0472">Membrane</keyword>
<evidence type="ECO:0000256" key="1">
    <source>
        <dbReference type="SAM" id="Phobius"/>
    </source>
</evidence>
<keyword evidence="1" id="KW-1133">Transmembrane helix</keyword>
<sequence>MNFYKKYIIIYNIYNFFKDLRSLYKPYTAFSFFFFPCAINMYGIIKFNNSDYHINKSVTDANAYMKRTAQEK</sequence>
<dbReference type="OMA" id="FFPCAIN"/>
<reference evidence="2 3" key="1">
    <citation type="submission" date="2013-02" db="EMBL/GenBank/DDBJ databases">
        <title>The Genome Sequence of Plasmodium falciparum NF54.</title>
        <authorList>
            <consortium name="The Broad Institute Genome Sequencing Platform"/>
            <consortium name="The Broad Institute Genome Sequencing Center for Infectious Disease"/>
            <person name="Neafsey D."/>
            <person name="Cheeseman I."/>
            <person name="Volkman S."/>
            <person name="Adams J."/>
            <person name="Walker B."/>
            <person name="Young S.K."/>
            <person name="Zeng Q."/>
            <person name="Gargeya S."/>
            <person name="Fitzgerald M."/>
            <person name="Haas B."/>
            <person name="Abouelleil A."/>
            <person name="Alvarado L."/>
            <person name="Arachchi H.M."/>
            <person name="Berlin A.M."/>
            <person name="Chapman S.B."/>
            <person name="Dewar J."/>
            <person name="Goldberg J."/>
            <person name="Griggs A."/>
            <person name="Gujja S."/>
            <person name="Hansen M."/>
            <person name="Howarth C."/>
            <person name="Imamovic A."/>
            <person name="Larimer J."/>
            <person name="McCowan C."/>
            <person name="Murphy C."/>
            <person name="Neiman D."/>
            <person name="Pearson M."/>
            <person name="Priest M."/>
            <person name="Roberts A."/>
            <person name="Saif S."/>
            <person name="Shea T."/>
            <person name="Sisk P."/>
            <person name="Sykes S."/>
            <person name="Wortman J."/>
            <person name="Nusbaum C."/>
            <person name="Birren B."/>
        </authorList>
    </citation>
    <scope>NUCLEOTIDE SEQUENCE [LARGE SCALE GENOMIC DNA]</scope>
    <source>
        <strain evidence="2 3">NF54</strain>
    </source>
</reference>
<gene>
    <name evidence="2" type="ORF">PFNF54_02099</name>
</gene>
<name>W7K6N6_PLAFO</name>
<proteinExistence type="predicted"/>
<keyword evidence="3" id="KW-1185">Reference proteome</keyword>
<dbReference type="EMBL" id="KE123790">
    <property type="protein sequence ID" value="EWC89134.1"/>
    <property type="molecule type" value="Genomic_DNA"/>
</dbReference>
<evidence type="ECO:0000313" key="3">
    <source>
        <dbReference type="Proteomes" id="UP000030673"/>
    </source>
</evidence>
<accession>W7K6N6</accession>
<evidence type="ECO:0000313" key="2">
    <source>
        <dbReference type="EMBL" id="EWC89134.1"/>
    </source>
</evidence>
<keyword evidence="1" id="KW-0812">Transmembrane</keyword>
<dbReference type="AlphaFoldDB" id="W7K6N6"/>
<protein>
    <submittedName>
        <fullName evidence="2">Uncharacterized protein</fullName>
    </submittedName>
</protein>
<organism evidence="2 3">
    <name type="scientific">Plasmodium falciparum (isolate NF54)</name>
    <dbReference type="NCBI Taxonomy" id="5843"/>
    <lineage>
        <taxon>Eukaryota</taxon>
        <taxon>Sar</taxon>
        <taxon>Alveolata</taxon>
        <taxon>Apicomplexa</taxon>
        <taxon>Aconoidasida</taxon>
        <taxon>Haemosporida</taxon>
        <taxon>Plasmodiidae</taxon>
        <taxon>Plasmodium</taxon>
        <taxon>Plasmodium (Laverania)</taxon>
    </lineage>
</organism>
<feature type="transmembrane region" description="Helical" evidence="1">
    <location>
        <begin position="27"/>
        <end position="45"/>
    </location>
</feature>